<evidence type="ECO:0000256" key="3">
    <source>
        <dbReference type="ARBA" id="ARBA00022729"/>
    </source>
</evidence>
<evidence type="ECO:0000256" key="4">
    <source>
        <dbReference type="ARBA" id="ARBA00023136"/>
    </source>
</evidence>
<dbReference type="Pfam" id="PF07980">
    <property type="entry name" value="SusD_RagB"/>
    <property type="match status" value="1"/>
</dbReference>
<reference evidence="8 9" key="1">
    <citation type="submission" date="2016-07" db="EMBL/GenBank/DDBJ databases">
        <title>Multi-omics approach to identify versatile polysaccharide utilization systems of a marine flavobacterium Gramella flava.</title>
        <authorList>
            <person name="Tang K."/>
        </authorList>
    </citation>
    <scope>NUCLEOTIDE SEQUENCE [LARGE SCALE GENOMIC DNA]</scope>
    <source>
        <strain evidence="8 9">JLT2011</strain>
    </source>
</reference>
<comment type="subcellular location">
    <subcellularLocation>
        <location evidence="1">Cell outer membrane</location>
    </subcellularLocation>
</comment>
<evidence type="ECO:0000259" key="7">
    <source>
        <dbReference type="Pfam" id="PF14322"/>
    </source>
</evidence>
<keyword evidence="5" id="KW-0998">Cell outer membrane</keyword>
<evidence type="ECO:0000256" key="5">
    <source>
        <dbReference type="ARBA" id="ARBA00023237"/>
    </source>
</evidence>
<keyword evidence="4" id="KW-0472">Membrane</keyword>
<dbReference type="OrthoDB" id="630434at2"/>
<dbReference type="RefSeq" id="WP_083643545.1">
    <property type="nucleotide sequence ID" value="NZ_AMRU01000002.1"/>
</dbReference>
<dbReference type="Pfam" id="PF14322">
    <property type="entry name" value="SusD-like_3"/>
    <property type="match status" value="1"/>
</dbReference>
<dbReference type="InterPro" id="IPR033985">
    <property type="entry name" value="SusD-like_N"/>
</dbReference>
<keyword evidence="9" id="KW-1185">Reference proteome</keyword>
<dbReference type="PROSITE" id="PS51257">
    <property type="entry name" value="PROKAR_LIPOPROTEIN"/>
    <property type="match status" value="1"/>
</dbReference>
<dbReference type="SUPFAM" id="SSF48452">
    <property type="entry name" value="TPR-like"/>
    <property type="match status" value="1"/>
</dbReference>
<organism evidence="8 9">
    <name type="scientific">Christiangramia flava JLT2011</name>
    <dbReference type="NCBI Taxonomy" id="1229726"/>
    <lineage>
        <taxon>Bacteria</taxon>
        <taxon>Pseudomonadati</taxon>
        <taxon>Bacteroidota</taxon>
        <taxon>Flavobacteriia</taxon>
        <taxon>Flavobacteriales</taxon>
        <taxon>Flavobacteriaceae</taxon>
        <taxon>Christiangramia</taxon>
    </lineage>
</organism>
<dbReference type="Proteomes" id="UP000186230">
    <property type="component" value="Chromosome"/>
</dbReference>
<dbReference type="InterPro" id="IPR011990">
    <property type="entry name" value="TPR-like_helical_dom_sf"/>
</dbReference>
<evidence type="ECO:0000313" key="8">
    <source>
        <dbReference type="EMBL" id="APU67690.1"/>
    </source>
</evidence>
<dbReference type="InterPro" id="IPR012944">
    <property type="entry name" value="SusD_RagB_dom"/>
</dbReference>
<dbReference type="GO" id="GO:0009279">
    <property type="term" value="C:cell outer membrane"/>
    <property type="evidence" value="ECO:0007669"/>
    <property type="project" value="UniProtKB-SubCell"/>
</dbReference>
<protein>
    <submittedName>
        <fullName evidence="8">Uncharacterized protein</fullName>
    </submittedName>
</protein>
<keyword evidence="3" id="KW-0732">Signal</keyword>
<dbReference type="Gene3D" id="1.25.40.390">
    <property type="match status" value="1"/>
</dbReference>
<comment type="similarity">
    <text evidence="2">Belongs to the SusD family.</text>
</comment>
<dbReference type="EMBL" id="CP016359">
    <property type="protein sequence ID" value="APU67690.1"/>
    <property type="molecule type" value="Genomic_DNA"/>
</dbReference>
<sequence>MKNIYKTIGLLCFVLAFASCDDKLDIEPRQSISTSTAISTGENVKNILIGAYSETGQDDSYGGYLQLLADLYGITDQATWGGTFQPPRQVFNKSIFVDNAFVANLWLNAYDAINQANLVLDYADLVEEADRDQVMGEAYFLRALNYFDLNRLYSSPDGSLGVPLSLNGIVDYSQDLQLPRATSAEVYQQVVADLENAINLLPESNDIFADKYSAEALLARVQLQIGNYDEALAAADDVIENSGHELTDSFSEAFNNDSDSSEDVFAFQVTTQDGANVLVTHYADQSFGGRGGDVTVNQAYLDLFGENDERGSFFYASAQNGGTLTSKYTNQFGNISLIRLAEMYLIRAEANVRLSSEVGASPVDDVNMIRERAGADLLEEVSLDDILLERELELMFEGFTIFDYKRTGRMVGELPANSPALSFPIPQREMDVNDLLVQNPGYGS</sequence>
<dbReference type="CDD" id="cd08977">
    <property type="entry name" value="SusD"/>
    <property type="match status" value="1"/>
</dbReference>
<name>A0A1L7I261_9FLAO</name>
<dbReference type="KEGG" id="gfl:GRFL_0966"/>
<proteinExistence type="inferred from homology"/>
<evidence type="ECO:0000256" key="1">
    <source>
        <dbReference type="ARBA" id="ARBA00004442"/>
    </source>
</evidence>
<dbReference type="STRING" id="1229726.GRFL_0966"/>
<gene>
    <name evidence="8" type="ORF">GRFL_0966</name>
</gene>
<feature type="domain" description="SusD-like N-terminal" evidence="7">
    <location>
        <begin position="24"/>
        <end position="223"/>
    </location>
</feature>
<accession>A0A1L7I261</accession>
<dbReference type="AlphaFoldDB" id="A0A1L7I261"/>
<evidence type="ECO:0000313" key="9">
    <source>
        <dbReference type="Proteomes" id="UP000186230"/>
    </source>
</evidence>
<evidence type="ECO:0000256" key="2">
    <source>
        <dbReference type="ARBA" id="ARBA00006275"/>
    </source>
</evidence>
<evidence type="ECO:0000259" key="6">
    <source>
        <dbReference type="Pfam" id="PF07980"/>
    </source>
</evidence>
<feature type="domain" description="RagB/SusD" evidence="6">
    <location>
        <begin position="326"/>
        <end position="406"/>
    </location>
</feature>